<evidence type="ECO:0008006" key="3">
    <source>
        <dbReference type="Google" id="ProtNLM"/>
    </source>
</evidence>
<reference evidence="1 2" key="1">
    <citation type="journal article" date="2011" name="Nature">
        <title>Genomic island variability facilitates Prochlorococcus-virus coexistence.</title>
        <authorList>
            <person name="Avrani S."/>
            <person name="Wurtzel O."/>
            <person name="Sharon I."/>
            <person name="Sorek R."/>
            <person name="Lindell D."/>
        </authorList>
    </citation>
    <scope>NUCLEOTIDE SEQUENCE [LARGE SCALE GENOMIC DNA]</scope>
</reference>
<sequence length="47" mass="5440">MTTITYRGVKYDAEAYKAKVLAEQASNNRHDLMYRGLKVERKFASQS</sequence>
<proteinExistence type="predicted"/>
<protein>
    <recommendedName>
        <fullName evidence="3">DUF4278 domain-containing protein</fullName>
    </recommendedName>
</protein>
<keyword evidence="2" id="KW-1185">Reference proteome</keyword>
<dbReference type="Proteomes" id="UP000257501">
    <property type="component" value="Segment"/>
</dbReference>
<dbReference type="RefSeq" id="YP_009806456.1">
    <property type="nucleotide sequence ID" value="NC_048015.1"/>
</dbReference>
<organism evidence="1 2">
    <name type="scientific">Cyanophage S-TIM4</name>
    <dbReference type="NCBI Taxonomy" id="1048189"/>
    <lineage>
        <taxon>Viruses</taxon>
        <taxon>Duplodnaviria</taxon>
        <taxon>Heunggongvirae</taxon>
        <taxon>Uroviricota</taxon>
        <taxon>Caudoviricetes</taxon>
        <taxon>Pantevenvirales</taxon>
        <taxon>Kyanoviridae</taxon>
        <taxon>Thaumasvirus</taxon>
        <taxon>Thaumasvirus stim4</taxon>
    </lineage>
</organism>
<gene>
    <name evidence="1" type="primary">ORF_199</name>
    <name evidence="1" type="ORF">S-TIM4_ORF_199</name>
</gene>
<evidence type="ECO:0000313" key="1">
    <source>
        <dbReference type="EMBL" id="AXF41335.1"/>
    </source>
</evidence>
<dbReference type="KEGG" id="vg:54997314"/>
<name>A0A345AWQ2_9CAUD</name>
<dbReference type="EMBL" id="MH512890">
    <property type="protein sequence ID" value="AXF41335.1"/>
    <property type="molecule type" value="Genomic_DNA"/>
</dbReference>
<dbReference type="GeneID" id="54997314"/>
<accession>A0A345AWQ2</accession>
<evidence type="ECO:0000313" key="2">
    <source>
        <dbReference type="Proteomes" id="UP000257501"/>
    </source>
</evidence>